<dbReference type="Proteomes" id="UP000242474">
    <property type="component" value="Unassembled WGS sequence"/>
</dbReference>
<reference evidence="2 3" key="1">
    <citation type="journal article" date="2015" name="Genome Biol. Evol.">
        <title>Phylogenomic analyses indicate that early fungi evolved digesting cell walls of algal ancestors of land plants.</title>
        <authorList>
            <person name="Chang Y."/>
            <person name="Wang S."/>
            <person name="Sekimoto S."/>
            <person name="Aerts A.L."/>
            <person name="Choi C."/>
            <person name="Clum A."/>
            <person name="LaButti K.M."/>
            <person name="Lindquist E.A."/>
            <person name="Yee Ngan C."/>
            <person name="Ohm R.A."/>
            <person name="Salamov A.A."/>
            <person name="Grigoriev I.V."/>
            <person name="Spatafora J.W."/>
            <person name="Berbee M.L."/>
        </authorList>
    </citation>
    <scope>NUCLEOTIDE SEQUENCE [LARGE SCALE GENOMIC DNA]</scope>
    <source>
        <strain evidence="2 3">NRRL 1564</strain>
    </source>
</reference>
<keyword evidence="3" id="KW-1185">Reference proteome</keyword>
<organism evidence="2 3">
    <name type="scientific">Coemansia reversa (strain ATCC 12441 / NRRL 1564)</name>
    <dbReference type="NCBI Taxonomy" id="763665"/>
    <lineage>
        <taxon>Eukaryota</taxon>
        <taxon>Fungi</taxon>
        <taxon>Fungi incertae sedis</taxon>
        <taxon>Zoopagomycota</taxon>
        <taxon>Kickxellomycotina</taxon>
        <taxon>Kickxellomycetes</taxon>
        <taxon>Kickxellales</taxon>
        <taxon>Kickxellaceae</taxon>
        <taxon>Coemansia</taxon>
    </lineage>
</organism>
<proteinExistence type="predicted"/>
<evidence type="ECO:0000313" key="3">
    <source>
        <dbReference type="Proteomes" id="UP000242474"/>
    </source>
</evidence>
<evidence type="ECO:0000313" key="2">
    <source>
        <dbReference type="EMBL" id="PIA13314.1"/>
    </source>
</evidence>
<dbReference type="AlphaFoldDB" id="A0A2G5B2U1"/>
<sequence length="118" mass="13199">MYDNSYFFQETLSFAPDKPYQLTLNCNLTGSSGLGFAETFTQTPPSPSHKPSPNYEGSWLDITSDDEDDNTSRHMSVTMRRKNSGTSARSVAPPPSRNPLASLRDTFHLRRLTGRSTH</sequence>
<dbReference type="EMBL" id="KZ303540">
    <property type="protein sequence ID" value="PIA13314.1"/>
    <property type="molecule type" value="Genomic_DNA"/>
</dbReference>
<dbReference type="OrthoDB" id="10301110at2759"/>
<protein>
    <submittedName>
        <fullName evidence="2">Uncharacterized protein</fullName>
    </submittedName>
</protein>
<gene>
    <name evidence="2" type="ORF">COEREDRAFT_83563</name>
</gene>
<feature type="region of interest" description="Disordered" evidence="1">
    <location>
        <begin position="39"/>
        <end position="118"/>
    </location>
</feature>
<evidence type="ECO:0000256" key="1">
    <source>
        <dbReference type="SAM" id="MobiDB-lite"/>
    </source>
</evidence>
<feature type="compositionally biased region" description="Basic residues" evidence="1">
    <location>
        <begin position="109"/>
        <end position="118"/>
    </location>
</feature>
<accession>A0A2G5B2U1</accession>
<name>A0A2G5B2U1_COERN</name>